<dbReference type="SUPFAM" id="SSF53474">
    <property type="entry name" value="alpha/beta-Hydrolases"/>
    <property type="match status" value="1"/>
</dbReference>
<reference evidence="2 3" key="1">
    <citation type="submission" date="2020-08" db="EMBL/GenBank/DDBJ databases">
        <title>Genomic Encyclopedia of Type Strains, Phase IV (KMG-IV): sequencing the most valuable type-strain genomes for metagenomic binning, comparative biology and taxonomic classification.</title>
        <authorList>
            <person name="Goeker M."/>
        </authorList>
    </citation>
    <scope>NUCLEOTIDE SEQUENCE [LARGE SCALE GENOMIC DNA]</scope>
    <source>
        <strain evidence="2 3">DSM 17976</strain>
    </source>
</reference>
<dbReference type="AlphaFoldDB" id="A0A7W5ZQ93"/>
<organism evidence="2 3">
    <name type="scientific">Runella defluvii</name>
    <dbReference type="NCBI Taxonomy" id="370973"/>
    <lineage>
        <taxon>Bacteria</taxon>
        <taxon>Pseudomonadati</taxon>
        <taxon>Bacteroidota</taxon>
        <taxon>Cytophagia</taxon>
        <taxon>Cytophagales</taxon>
        <taxon>Spirosomataceae</taxon>
        <taxon>Runella</taxon>
    </lineage>
</organism>
<dbReference type="InterPro" id="IPR050266">
    <property type="entry name" value="AB_hydrolase_sf"/>
</dbReference>
<dbReference type="RefSeq" id="WP_183978281.1">
    <property type="nucleotide sequence ID" value="NZ_JACIBY010000013.1"/>
</dbReference>
<dbReference type="PANTHER" id="PTHR43798">
    <property type="entry name" value="MONOACYLGLYCEROL LIPASE"/>
    <property type="match status" value="1"/>
</dbReference>
<sequence>MTSLVLLHGHGIDSSIWEGIKKCLPEYPIFTPELASETRFVSIEDYAAGLREWLLEQGIERCVLVGHSMGGYIALAFAEKYPELLAGFGLFHSTAYADDEAKREQRIKTLRFMETHGAAAFIKQASPNMYAESYLETNPEALSNHIQTYSQLPTDAVIAGFKAIMNRPDRTAVLEATSLPVLFIFGKEDKFIPFEKNIGLSELPQNAQTLVLAEVGHMGMFEAPEACANALAEFLKNIE</sequence>
<accession>A0A7W5ZQ93</accession>
<dbReference type="GO" id="GO:0016020">
    <property type="term" value="C:membrane"/>
    <property type="evidence" value="ECO:0007669"/>
    <property type="project" value="TreeGrafter"/>
</dbReference>
<dbReference type="Pfam" id="PF12697">
    <property type="entry name" value="Abhydrolase_6"/>
    <property type="match status" value="1"/>
</dbReference>
<evidence type="ECO:0000259" key="1">
    <source>
        <dbReference type="Pfam" id="PF12697"/>
    </source>
</evidence>
<name>A0A7W5ZQ93_9BACT</name>
<evidence type="ECO:0000313" key="3">
    <source>
        <dbReference type="Proteomes" id="UP000541352"/>
    </source>
</evidence>
<comment type="caution">
    <text evidence="2">The sequence shown here is derived from an EMBL/GenBank/DDBJ whole genome shotgun (WGS) entry which is preliminary data.</text>
</comment>
<feature type="domain" description="AB hydrolase-1" evidence="1">
    <location>
        <begin position="4"/>
        <end position="230"/>
    </location>
</feature>
<keyword evidence="3" id="KW-1185">Reference proteome</keyword>
<evidence type="ECO:0000313" key="2">
    <source>
        <dbReference type="EMBL" id="MBB3840951.1"/>
    </source>
</evidence>
<protein>
    <submittedName>
        <fullName evidence="2">Pimeloyl-ACP methyl ester carboxylesterase</fullName>
    </submittedName>
</protein>
<dbReference type="PANTHER" id="PTHR43798:SF33">
    <property type="entry name" value="HYDROLASE, PUTATIVE (AFU_ORTHOLOGUE AFUA_2G14860)-RELATED"/>
    <property type="match status" value="1"/>
</dbReference>
<dbReference type="Proteomes" id="UP000541352">
    <property type="component" value="Unassembled WGS sequence"/>
</dbReference>
<dbReference type="Gene3D" id="3.40.50.1820">
    <property type="entry name" value="alpha/beta hydrolase"/>
    <property type="match status" value="1"/>
</dbReference>
<dbReference type="InterPro" id="IPR029058">
    <property type="entry name" value="AB_hydrolase_fold"/>
</dbReference>
<gene>
    <name evidence="2" type="ORF">FHS57_004972</name>
</gene>
<dbReference type="PRINTS" id="PR00111">
    <property type="entry name" value="ABHYDROLASE"/>
</dbReference>
<dbReference type="InterPro" id="IPR000073">
    <property type="entry name" value="AB_hydrolase_1"/>
</dbReference>
<proteinExistence type="predicted"/>
<dbReference type="EMBL" id="JACIBY010000013">
    <property type="protein sequence ID" value="MBB3840951.1"/>
    <property type="molecule type" value="Genomic_DNA"/>
</dbReference>